<reference evidence="2 3" key="1">
    <citation type="submission" date="2021-07" db="EMBL/GenBank/DDBJ databases">
        <title>The Aristolochia fimbriata genome: insights into angiosperm evolution, floral development and chemical biosynthesis.</title>
        <authorList>
            <person name="Jiao Y."/>
        </authorList>
    </citation>
    <scope>NUCLEOTIDE SEQUENCE [LARGE SCALE GENOMIC DNA]</scope>
    <source>
        <strain evidence="2">IBCAS-2021</strain>
        <tissue evidence="2">Leaf</tissue>
    </source>
</reference>
<dbReference type="InterPro" id="IPR000477">
    <property type="entry name" value="RT_dom"/>
</dbReference>
<proteinExistence type="predicted"/>
<dbReference type="Proteomes" id="UP000825729">
    <property type="component" value="Unassembled WGS sequence"/>
</dbReference>
<feature type="domain" description="Reverse transcriptase" evidence="1">
    <location>
        <begin position="1"/>
        <end position="115"/>
    </location>
</feature>
<dbReference type="PANTHER" id="PTHR24559:SF439">
    <property type="entry name" value="RETROTRANSPOSON, UNCLASSIFIED-LIKE PROTEIN"/>
    <property type="match status" value="1"/>
</dbReference>
<comment type="caution">
    <text evidence="2">The sequence shown here is derived from an EMBL/GenBank/DDBJ whole genome shotgun (WGS) entry which is preliminary data.</text>
</comment>
<keyword evidence="3" id="KW-1185">Reference proteome</keyword>
<dbReference type="InterPro" id="IPR043502">
    <property type="entry name" value="DNA/RNA_pol_sf"/>
</dbReference>
<dbReference type="SUPFAM" id="SSF56672">
    <property type="entry name" value="DNA/RNA polymerases"/>
    <property type="match status" value="1"/>
</dbReference>
<dbReference type="InterPro" id="IPR043128">
    <property type="entry name" value="Rev_trsase/Diguanyl_cyclase"/>
</dbReference>
<organism evidence="2 3">
    <name type="scientific">Aristolochia fimbriata</name>
    <name type="common">White veined hardy Dutchman's pipe vine</name>
    <dbReference type="NCBI Taxonomy" id="158543"/>
    <lineage>
        <taxon>Eukaryota</taxon>
        <taxon>Viridiplantae</taxon>
        <taxon>Streptophyta</taxon>
        <taxon>Embryophyta</taxon>
        <taxon>Tracheophyta</taxon>
        <taxon>Spermatophyta</taxon>
        <taxon>Magnoliopsida</taxon>
        <taxon>Magnoliidae</taxon>
        <taxon>Piperales</taxon>
        <taxon>Aristolochiaceae</taxon>
        <taxon>Aristolochia</taxon>
    </lineage>
</organism>
<dbReference type="CDD" id="cd01647">
    <property type="entry name" value="RT_LTR"/>
    <property type="match status" value="1"/>
</dbReference>
<name>A0AAV7ENE7_ARIFI</name>
<evidence type="ECO:0000259" key="1">
    <source>
        <dbReference type="PROSITE" id="PS50878"/>
    </source>
</evidence>
<sequence length="145" mass="17048">MDGSSCYNQICMDPKDEEFIAFRTPKGIFCYKVMPFGLKNSSAFYQRTMQHIFDDFLHKRIECYVDDLVVKSKERSNYLLDLRVVFEWLLRFQLKMSPLKCAFGVTSDKFLGFVVHHRGIEIDQTKIDAIQKMLKQKNISKLKSS</sequence>
<accession>A0AAV7ENE7</accession>
<dbReference type="PANTHER" id="PTHR24559">
    <property type="entry name" value="TRANSPOSON TY3-I GAG-POL POLYPROTEIN"/>
    <property type="match status" value="1"/>
</dbReference>
<gene>
    <name evidence="2" type="ORF">H6P81_010009</name>
</gene>
<evidence type="ECO:0000313" key="2">
    <source>
        <dbReference type="EMBL" id="KAG9450044.1"/>
    </source>
</evidence>
<evidence type="ECO:0000313" key="3">
    <source>
        <dbReference type="Proteomes" id="UP000825729"/>
    </source>
</evidence>
<dbReference type="Gene3D" id="3.10.10.10">
    <property type="entry name" value="HIV Type 1 Reverse Transcriptase, subunit A, domain 1"/>
    <property type="match status" value="1"/>
</dbReference>
<dbReference type="InterPro" id="IPR053134">
    <property type="entry name" value="RNA-dir_DNA_polymerase"/>
</dbReference>
<dbReference type="EMBL" id="JAINDJ010000004">
    <property type="protein sequence ID" value="KAG9450044.1"/>
    <property type="molecule type" value="Genomic_DNA"/>
</dbReference>
<dbReference type="Gene3D" id="3.30.70.270">
    <property type="match status" value="1"/>
</dbReference>
<dbReference type="PROSITE" id="PS50878">
    <property type="entry name" value="RT_POL"/>
    <property type="match status" value="1"/>
</dbReference>
<dbReference type="Pfam" id="PF00078">
    <property type="entry name" value="RVT_1"/>
    <property type="match status" value="1"/>
</dbReference>
<dbReference type="AlphaFoldDB" id="A0AAV7ENE7"/>
<protein>
    <recommendedName>
        <fullName evidence="1">Reverse transcriptase domain-containing protein</fullName>
    </recommendedName>
</protein>